<dbReference type="InterPro" id="IPR000994">
    <property type="entry name" value="Pept_M24"/>
</dbReference>
<dbReference type="AlphaFoldDB" id="A0AA37S2F1"/>
<dbReference type="EMBL" id="BSNE01000010">
    <property type="protein sequence ID" value="GLQ02551.1"/>
    <property type="molecule type" value="Genomic_DNA"/>
</dbReference>
<evidence type="ECO:0000313" key="3">
    <source>
        <dbReference type="Proteomes" id="UP001161408"/>
    </source>
</evidence>
<dbReference type="Gene3D" id="3.90.230.10">
    <property type="entry name" value="Creatinase/methionine aminopeptidase superfamily"/>
    <property type="match status" value="1"/>
</dbReference>
<evidence type="ECO:0000259" key="1">
    <source>
        <dbReference type="Pfam" id="PF00557"/>
    </source>
</evidence>
<proteinExistence type="predicted"/>
<dbReference type="SUPFAM" id="SSF55920">
    <property type="entry name" value="Creatinase/aminopeptidase"/>
    <property type="match status" value="1"/>
</dbReference>
<dbReference type="Proteomes" id="UP001161408">
    <property type="component" value="Unassembled WGS sequence"/>
</dbReference>
<keyword evidence="3" id="KW-1185">Reference proteome</keyword>
<feature type="domain" description="Peptidase M24" evidence="1">
    <location>
        <begin position="207"/>
        <end position="403"/>
    </location>
</feature>
<keyword evidence="2" id="KW-0031">Aminopeptidase</keyword>
<dbReference type="InterPro" id="IPR036005">
    <property type="entry name" value="Creatinase/aminopeptidase-like"/>
</dbReference>
<reference evidence="2" key="2">
    <citation type="submission" date="2023-01" db="EMBL/GenBank/DDBJ databases">
        <title>Draft genome sequence of Pseudoalteromonas tetraodonis strain NBRC 103034.</title>
        <authorList>
            <person name="Sun Q."/>
            <person name="Mori K."/>
        </authorList>
    </citation>
    <scope>NUCLEOTIDE SEQUENCE</scope>
    <source>
        <strain evidence="2">NBRC 103034</strain>
    </source>
</reference>
<evidence type="ECO:0000313" key="2">
    <source>
        <dbReference type="EMBL" id="GLQ02551.1"/>
    </source>
</evidence>
<keyword evidence="2" id="KW-0378">Hydrolase</keyword>
<sequence>MQNNKYVFLLTFILILFSPEIKAAEPPAILSMKNRAAFIDSITEKRIKTLLPTLMQQHNIDMWLMISREYNEDPILKTMLPATWLSARRTTILVLARNASGAVDAFAIAPYKIGNVFKKAWDKQAQPNQWLALNELIEQYQPRNIALNTSTDWAHADGLVHGDYTTLMANLPATYKNKITSAEPLAVAWLEQRIPEEVDMYKHIVAIAHSIIAEGFSNKVITVGKTTSDDLVWWFRERVRELKLQTWFHPSIAIQRADSKSFDHEDSFTNGYADNVIQAGDLLHVDFGITYLRLNTDTQQHAYVLKPGETKAPDYLVDALKKGNKLQDIFTAEFTAGKTGNQVLKAAREKAIAQGLKPTIYTHPLGYHGHAAGTTLGMWDSQQGVPGDGDYPLHLNTAYSIELNNAVFIKPWNKEIRIMLEEDALFDKTGVWYLNGRQTELLLVK</sequence>
<dbReference type="Pfam" id="PF00557">
    <property type="entry name" value="Peptidase_M24"/>
    <property type="match status" value="1"/>
</dbReference>
<gene>
    <name evidence="2" type="ORF">GCM10007914_14320</name>
</gene>
<dbReference type="RefSeq" id="WP_096038090.1">
    <property type="nucleotide sequence ID" value="NZ_BJXY01000041.1"/>
</dbReference>
<reference evidence="2" key="1">
    <citation type="journal article" date="2014" name="Int. J. Syst. Evol. Microbiol.">
        <title>Complete genome sequence of Corynebacterium casei LMG S-19264T (=DSM 44701T), isolated from a smear-ripened cheese.</title>
        <authorList>
            <consortium name="US DOE Joint Genome Institute (JGI-PGF)"/>
            <person name="Walter F."/>
            <person name="Albersmeier A."/>
            <person name="Kalinowski J."/>
            <person name="Ruckert C."/>
        </authorList>
    </citation>
    <scope>NUCLEOTIDE SEQUENCE</scope>
    <source>
        <strain evidence="2">NBRC 103034</strain>
    </source>
</reference>
<accession>A0AA37S2F1</accession>
<keyword evidence="2" id="KW-0645">Protease</keyword>
<name>A0AA37S2F1_9GAMM</name>
<protein>
    <submittedName>
        <fullName evidence="2">Xaa-Pro aminopeptidase</fullName>
    </submittedName>
</protein>
<comment type="caution">
    <text evidence="2">The sequence shown here is derived from an EMBL/GenBank/DDBJ whole genome shotgun (WGS) entry which is preliminary data.</text>
</comment>
<organism evidence="2 3">
    <name type="scientific">Pseudoalteromonas tetraodonis GFC</name>
    <dbReference type="NCBI Taxonomy" id="1315271"/>
    <lineage>
        <taxon>Bacteria</taxon>
        <taxon>Pseudomonadati</taxon>
        <taxon>Pseudomonadota</taxon>
        <taxon>Gammaproteobacteria</taxon>
        <taxon>Alteromonadales</taxon>
        <taxon>Pseudoalteromonadaceae</taxon>
        <taxon>Pseudoalteromonas</taxon>
    </lineage>
</organism>
<dbReference type="GO" id="GO:0004177">
    <property type="term" value="F:aminopeptidase activity"/>
    <property type="evidence" value="ECO:0007669"/>
    <property type="project" value="UniProtKB-KW"/>
</dbReference>